<dbReference type="AlphaFoldDB" id="A0A4P9YW54"/>
<evidence type="ECO:0000256" key="1">
    <source>
        <dbReference type="SAM" id="MobiDB-lite"/>
    </source>
</evidence>
<feature type="compositionally biased region" description="Polar residues" evidence="1">
    <location>
        <begin position="44"/>
        <end position="56"/>
    </location>
</feature>
<dbReference type="Gene3D" id="1.25.40.180">
    <property type="match status" value="1"/>
</dbReference>
<evidence type="ECO:0000313" key="3">
    <source>
        <dbReference type="Proteomes" id="UP000278143"/>
    </source>
</evidence>
<feature type="compositionally biased region" description="Gly residues" evidence="1">
    <location>
        <begin position="24"/>
        <end position="37"/>
    </location>
</feature>
<sequence length="99" mass="11164">MGRSSHREEHRRSHHAKPYERRGGGGGGGRSGGGGGRGQDHGHAQQQEETAEQRISSFLVRVGDKINQTFRDSMEALAKIIDREYRQHSELILKTMRAW</sequence>
<dbReference type="EMBL" id="KZ990470">
    <property type="protein sequence ID" value="RKP24065.1"/>
    <property type="molecule type" value="Genomic_DNA"/>
</dbReference>
<reference evidence="3" key="1">
    <citation type="journal article" date="2018" name="Nat. Microbiol.">
        <title>Leveraging single-cell genomics to expand the fungal tree of life.</title>
        <authorList>
            <person name="Ahrendt S.R."/>
            <person name="Quandt C.A."/>
            <person name="Ciobanu D."/>
            <person name="Clum A."/>
            <person name="Salamov A."/>
            <person name="Andreopoulos B."/>
            <person name="Cheng J.F."/>
            <person name="Woyke T."/>
            <person name="Pelin A."/>
            <person name="Henrissat B."/>
            <person name="Reynolds N.K."/>
            <person name="Benny G.L."/>
            <person name="Smith M.E."/>
            <person name="James T.Y."/>
            <person name="Grigoriev I.V."/>
        </authorList>
    </citation>
    <scope>NUCLEOTIDE SEQUENCE [LARGE SCALE GENOMIC DNA]</scope>
    <source>
        <strain evidence="3">Benny S71-1</strain>
    </source>
</reference>
<evidence type="ECO:0000313" key="2">
    <source>
        <dbReference type="EMBL" id="RKP24065.1"/>
    </source>
</evidence>
<accession>A0A4P9YW54</accession>
<name>A0A4P9YW54_9FUNG</name>
<feature type="region of interest" description="Disordered" evidence="1">
    <location>
        <begin position="1"/>
        <end position="56"/>
    </location>
</feature>
<dbReference type="OrthoDB" id="5556181at2759"/>
<protein>
    <submittedName>
        <fullName evidence="2">Uncharacterized protein</fullName>
    </submittedName>
</protein>
<gene>
    <name evidence="2" type="ORF">SYNPS1DRAFT_23841</name>
</gene>
<feature type="compositionally biased region" description="Basic and acidic residues" evidence="1">
    <location>
        <begin position="1"/>
        <end position="23"/>
    </location>
</feature>
<organism evidence="2 3">
    <name type="scientific">Syncephalis pseudoplumigaleata</name>
    <dbReference type="NCBI Taxonomy" id="1712513"/>
    <lineage>
        <taxon>Eukaryota</taxon>
        <taxon>Fungi</taxon>
        <taxon>Fungi incertae sedis</taxon>
        <taxon>Zoopagomycota</taxon>
        <taxon>Zoopagomycotina</taxon>
        <taxon>Zoopagomycetes</taxon>
        <taxon>Zoopagales</taxon>
        <taxon>Piptocephalidaceae</taxon>
        <taxon>Syncephalis</taxon>
    </lineage>
</organism>
<dbReference type="Proteomes" id="UP000278143">
    <property type="component" value="Unassembled WGS sequence"/>
</dbReference>
<keyword evidence="3" id="KW-1185">Reference proteome</keyword>
<proteinExistence type="predicted"/>